<organism evidence="10 11">
    <name type="scientific">Parvularcula mediterranea</name>
    <dbReference type="NCBI Taxonomy" id="2732508"/>
    <lineage>
        <taxon>Bacteria</taxon>
        <taxon>Pseudomonadati</taxon>
        <taxon>Pseudomonadota</taxon>
        <taxon>Alphaproteobacteria</taxon>
        <taxon>Parvularculales</taxon>
        <taxon>Parvularculaceae</taxon>
        <taxon>Parvularcula</taxon>
    </lineage>
</organism>
<dbReference type="PANTHER" id="PTHR43480">
    <property type="entry name" value="ACYL-[ACYL-CARRIER-PROTEIN]--UDP-N-ACETYLGLUCOSAMINE O-ACYLTRANSFERASE"/>
    <property type="match status" value="1"/>
</dbReference>
<dbReference type="GO" id="GO:0005737">
    <property type="term" value="C:cytoplasm"/>
    <property type="evidence" value="ECO:0007669"/>
    <property type="project" value="UniProtKB-SubCell"/>
</dbReference>
<dbReference type="PIRSF" id="PIRSF000456">
    <property type="entry name" value="UDP-GlcNAc_acltr"/>
    <property type="match status" value="1"/>
</dbReference>
<dbReference type="EC" id="2.3.1.129" evidence="8"/>
<keyword evidence="4 8" id="KW-0808">Transferase</keyword>
<keyword evidence="6 8" id="KW-0443">Lipid metabolism</keyword>
<dbReference type="Proteomes" id="UP000536835">
    <property type="component" value="Unassembled WGS sequence"/>
</dbReference>
<protein>
    <recommendedName>
        <fullName evidence="8">Acyl-[acyl-carrier-protein]--UDP-N-acetylglucosamine O-acyltransferase</fullName>
        <shortName evidence="8">UDP-N-acetylglucosamine acyltransferase</shortName>
        <ecNumber evidence="8">2.3.1.129</ecNumber>
    </recommendedName>
</protein>
<evidence type="ECO:0000259" key="9">
    <source>
        <dbReference type="Pfam" id="PF13720"/>
    </source>
</evidence>
<evidence type="ECO:0000313" key="11">
    <source>
        <dbReference type="Proteomes" id="UP000536835"/>
    </source>
</evidence>
<evidence type="ECO:0000256" key="4">
    <source>
        <dbReference type="ARBA" id="ARBA00022679"/>
    </source>
</evidence>
<dbReference type="EMBL" id="JABFCX010000003">
    <property type="protein sequence ID" value="NNU16690.1"/>
    <property type="molecule type" value="Genomic_DNA"/>
</dbReference>
<gene>
    <name evidence="8 10" type="primary">lpxA</name>
    <name evidence="10" type="ORF">HK107_10190</name>
</gene>
<comment type="subunit">
    <text evidence="8">Homotrimer.</text>
</comment>
<accession>A0A7Y3RMF9</accession>
<evidence type="ECO:0000256" key="8">
    <source>
        <dbReference type="HAMAP-Rule" id="MF_00387"/>
    </source>
</evidence>
<keyword evidence="5 8" id="KW-0677">Repeat</keyword>
<dbReference type="InterPro" id="IPR010137">
    <property type="entry name" value="Lipid_A_LpxA"/>
</dbReference>
<dbReference type="UniPathway" id="UPA00359">
    <property type="reaction ID" value="UER00477"/>
</dbReference>
<dbReference type="HAMAP" id="MF_00387">
    <property type="entry name" value="LpxA"/>
    <property type="match status" value="1"/>
</dbReference>
<dbReference type="Gene3D" id="1.20.1180.10">
    <property type="entry name" value="Udp N-acetylglucosamine O-acyltransferase, C-terminal domain"/>
    <property type="match status" value="1"/>
</dbReference>
<evidence type="ECO:0000256" key="7">
    <source>
        <dbReference type="ARBA" id="ARBA00023315"/>
    </source>
</evidence>
<keyword evidence="1 8" id="KW-0963">Cytoplasm</keyword>
<name>A0A7Y3RMF9_9PROT</name>
<dbReference type="AlphaFoldDB" id="A0A7Y3RMF9"/>
<feature type="domain" description="UDP N-acetylglucosamine O-acyltransferase C-terminal" evidence="9">
    <location>
        <begin position="176"/>
        <end position="257"/>
    </location>
</feature>
<keyword evidence="7 8" id="KW-0012">Acyltransferase</keyword>
<dbReference type="SUPFAM" id="SSF51161">
    <property type="entry name" value="Trimeric LpxA-like enzymes"/>
    <property type="match status" value="1"/>
</dbReference>
<dbReference type="RefSeq" id="WP_173199389.1">
    <property type="nucleotide sequence ID" value="NZ_JABFCX010000003.1"/>
</dbReference>
<evidence type="ECO:0000256" key="5">
    <source>
        <dbReference type="ARBA" id="ARBA00022737"/>
    </source>
</evidence>
<dbReference type="CDD" id="cd03351">
    <property type="entry name" value="LbH_UDP-GlcNAc_AT"/>
    <property type="match status" value="1"/>
</dbReference>
<dbReference type="GO" id="GO:0008780">
    <property type="term" value="F:acyl-[acyl-carrier-protein]-UDP-N-acetylglucosamine O-acyltransferase activity"/>
    <property type="evidence" value="ECO:0007669"/>
    <property type="project" value="UniProtKB-UniRule"/>
</dbReference>
<evidence type="ECO:0000256" key="6">
    <source>
        <dbReference type="ARBA" id="ARBA00023098"/>
    </source>
</evidence>
<dbReference type="InterPro" id="IPR029098">
    <property type="entry name" value="Acetyltransf_C"/>
</dbReference>
<evidence type="ECO:0000256" key="2">
    <source>
        <dbReference type="ARBA" id="ARBA00022516"/>
    </source>
</evidence>
<reference evidence="10 11" key="1">
    <citation type="submission" date="2020-05" db="EMBL/GenBank/DDBJ databases">
        <title>Parvularcula mediterraneae sp. nov., isolated from polypropylene straw from shallow seawater of the seashore of Laganas in Zakynthos island, Greece.</title>
        <authorList>
            <person name="Szabo I."/>
            <person name="Al-Omari J."/>
            <person name="Rado J."/>
            <person name="Szerdahelyi G.S."/>
        </authorList>
    </citation>
    <scope>NUCLEOTIDE SEQUENCE [LARGE SCALE GENOMIC DNA]</scope>
    <source>
        <strain evidence="10 11">ZS-1/3</strain>
    </source>
</reference>
<dbReference type="GO" id="GO:0016020">
    <property type="term" value="C:membrane"/>
    <property type="evidence" value="ECO:0007669"/>
    <property type="project" value="GOC"/>
</dbReference>
<dbReference type="Pfam" id="PF13720">
    <property type="entry name" value="Acetyltransf_11"/>
    <property type="match status" value="1"/>
</dbReference>
<keyword evidence="11" id="KW-1185">Reference proteome</keyword>
<dbReference type="NCBIfam" id="TIGR01852">
    <property type="entry name" value="lipid_A_lpxA"/>
    <property type="match status" value="1"/>
</dbReference>
<comment type="function">
    <text evidence="8">Involved in the biosynthesis of lipid A, a phosphorylated glycolipid that anchors the lipopolysaccharide to the outer membrane of the cell.</text>
</comment>
<dbReference type="NCBIfam" id="NF003657">
    <property type="entry name" value="PRK05289.1"/>
    <property type="match status" value="1"/>
</dbReference>
<comment type="subcellular location">
    <subcellularLocation>
        <location evidence="8">Cytoplasm</location>
    </subcellularLocation>
</comment>
<dbReference type="GO" id="GO:0009245">
    <property type="term" value="P:lipid A biosynthetic process"/>
    <property type="evidence" value="ECO:0007669"/>
    <property type="project" value="UniProtKB-UniRule"/>
</dbReference>
<dbReference type="InterPro" id="IPR011004">
    <property type="entry name" value="Trimer_LpxA-like_sf"/>
</dbReference>
<evidence type="ECO:0000256" key="1">
    <source>
        <dbReference type="ARBA" id="ARBA00022490"/>
    </source>
</evidence>
<dbReference type="InterPro" id="IPR037157">
    <property type="entry name" value="Acetyltransf_C_sf"/>
</dbReference>
<comment type="pathway">
    <text evidence="8">Glycolipid biosynthesis; lipid IV(A) biosynthesis; lipid IV(A) from (3R)-3-hydroxytetradecanoyl-[acyl-carrier-protein] and UDP-N-acetyl-alpha-D-glucosamine: step 1/6.</text>
</comment>
<sequence>MSGIHPRAIVEDGAEIGEGVEIGPFVHVGPDAKIGDRVKLHPHSVVLGRTTVGEETEVYPFAVLGTPPQHLAYAGEPTTLEVGKRNQIREHVTMNPGTVQGIEKTVVGDDCLFMVGAHVAHDCVLGNSIIMANNATLAGHITIGDGVFISGLVAIHQFTAIGPYSFVGGGAIVVGDVIPYGSVIGNRAKLEGLNLVGMKRRKMDRKTIHAIRAAYRMLFAPEGTLKERIDDCAETYGDVPEVMEIVEFMRASRDRTLCLPAN</sequence>
<evidence type="ECO:0000313" key="10">
    <source>
        <dbReference type="EMBL" id="NNU16690.1"/>
    </source>
</evidence>
<comment type="catalytic activity">
    <reaction evidence="8">
        <text>a (3R)-hydroxyacyl-[ACP] + UDP-N-acetyl-alpha-D-glucosamine = a UDP-3-O-[(3R)-3-hydroxyacyl]-N-acetyl-alpha-D-glucosamine + holo-[ACP]</text>
        <dbReference type="Rhea" id="RHEA:67812"/>
        <dbReference type="Rhea" id="RHEA-COMP:9685"/>
        <dbReference type="Rhea" id="RHEA-COMP:9945"/>
        <dbReference type="ChEBI" id="CHEBI:57705"/>
        <dbReference type="ChEBI" id="CHEBI:64479"/>
        <dbReference type="ChEBI" id="CHEBI:78827"/>
        <dbReference type="ChEBI" id="CHEBI:173225"/>
        <dbReference type="EC" id="2.3.1.129"/>
    </reaction>
</comment>
<proteinExistence type="inferred from homology"/>
<comment type="caution">
    <text evidence="10">The sequence shown here is derived from an EMBL/GenBank/DDBJ whole genome shotgun (WGS) entry which is preliminary data.</text>
</comment>
<dbReference type="PROSITE" id="PS00101">
    <property type="entry name" value="HEXAPEP_TRANSFERASES"/>
    <property type="match status" value="1"/>
</dbReference>
<comment type="similarity">
    <text evidence="8">Belongs to the transferase hexapeptide repeat family. LpxA subfamily.</text>
</comment>
<keyword evidence="2 8" id="KW-0444">Lipid biosynthesis</keyword>
<dbReference type="Gene3D" id="2.160.10.10">
    <property type="entry name" value="Hexapeptide repeat proteins"/>
    <property type="match status" value="1"/>
</dbReference>
<keyword evidence="3 8" id="KW-0441">Lipid A biosynthesis</keyword>
<dbReference type="InterPro" id="IPR018357">
    <property type="entry name" value="Hexapep_transf_CS"/>
</dbReference>
<evidence type="ECO:0000256" key="3">
    <source>
        <dbReference type="ARBA" id="ARBA00022556"/>
    </source>
</evidence>
<dbReference type="PANTHER" id="PTHR43480:SF1">
    <property type="entry name" value="ACYL-[ACYL-CARRIER-PROTEIN]--UDP-N-ACETYLGLUCOSAMINE O-ACYLTRANSFERASE, MITOCHONDRIAL-RELATED"/>
    <property type="match status" value="1"/>
</dbReference>